<evidence type="ECO:0000313" key="3">
    <source>
        <dbReference type="Proteomes" id="UP000678317"/>
    </source>
</evidence>
<feature type="domain" description="N-acetyltransferase" evidence="1">
    <location>
        <begin position="6"/>
        <end position="95"/>
    </location>
</feature>
<evidence type="ECO:0000313" key="2">
    <source>
        <dbReference type="EMBL" id="MBO3083060.1"/>
    </source>
</evidence>
<dbReference type="Pfam" id="PF14542">
    <property type="entry name" value="Acetyltransf_CG"/>
    <property type="match status" value="1"/>
</dbReference>
<dbReference type="InterPro" id="IPR016181">
    <property type="entry name" value="Acyl_CoA_acyltransferase"/>
</dbReference>
<comment type="caution">
    <text evidence="2">The sequence shown here is derived from an EMBL/GenBank/DDBJ whole genome shotgun (WGS) entry which is preliminary data.</text>
</comment>
<proteinExistence type="predicted"/>
<organism evidence="2 3">
    <name type="scientific">Cellulomonas fengjieae</name>
    <dbReference type="NCBI Taxonomy" id="2819978"/>
    <lineage>
        <taxon>Bacteria</taxon>
        <taxon>Bacillati</taxon>
        <taxon>Actinomycetota</taxon>
        <taxon>Actinomycetes</taxon>
        <taxon>Micrococcales</taxon>
        <taxon>Cellulomonadaceae</taxon>
        <taxon>Cellulomonas</taxon>
    </lineage>
</organism>
<accession>A0ABS3SDM2</accession>
<evidence type="ECO:0000259" key="1">
    <source>
        <dbReference type="PROSITE" id="PS51729"/>
    </source>
</evidence>
<dbReference type="SUPFAM" id="SSF55729">
    <property type="entry name" value="Acyl-CoA N-acyltransferases (Nat)"/>
    <property type="match status" value="1"/>
</dbReference>
<gene>
    <name evidence="2" type="ORF">J4035_00265</name>
</gene>
<sequence length="121" mass="13175">MSGGAARVERVSAYTVSVAGARVGRADFVDPPHGGERIIFHTEVDPQFRGRGLARLLVREALADSIRARLVVVPVCPLFARHLKEHGDEFVADGGRFRRPTPADLALVGREVADRRGRPVV</sequence>
<dbReference type="InterPro" id="IPR031165">
    <property type="entry name" value="GNAT_YJDJ"/>
</dbReference>
<reference evidence="2 3" key="1">
    <citation type="submission" date="2021-03" db="EMBL/GenBank/DDBJ databases">
        <title>novel species in genus Cellulomonas.</title>
        <authorList>
            <person name="Zhang G."/>
        </authorList>
    </citation>
    <scope>NUCLEOTIDE SEQUENCE [LARGE SCALE GENOMIC DNA]</scope>
    <source>
        <strain evidence="3">zg-ZUI188</strain>
    </source>
</reference>
<keyword evidence="3" id="KW-1185">Reference proteome</keyword>
<dbReference type="PROSITE" id="PS51729">
    <property type="entry name" value="GNAT_YJDJ"/>
    <property type="match status" value="1"/>
</dbReference>
<dbReference type="Gene3D" id="3.40.630.30">
    <property type="match status" value="1"/>
</dbReference>
<dbReference type="EMBL" id="JAGFBM010000001">
    <property type="protein sequence ID" value="MBO3083060.1"/>
    <property type="molecule type" value="Genomic_DNA"/>
</dbReference>
<name>A0ABS3SDM2_9CELL</name>
<dbReference type="Proteomes" id="UP000678317">
    <property type="component" value="Unassembled WGS sequence"/>
</dbReference>
<protein>
    <submittedName>
        <fullName evidence="2">N-acetyltransferase</fullName>
    </submittedName>
</protein>